<feature type="domain" description="Aminomethyltransferase C-terminal" evidence="10">
    <location>
        <begin position="282"/>
        <end position="362"/>
    </location>
</feature>
<evidence type="ECO:0000256" key="6">
    <source>
        <dbReference type="ARBA" id="ARBA00047665"/>
    </source>
</evidence>
<keyword evidence="11" id="KW-0489">Methyltransferase</keyword>
<evidence type="ECO:0000256" key="1">
    <source>
        <dbReference type="ARBA" id="ARBA00008609"/>
    </source>
</evidence>
<feature type="binding site" evidence="8">
    <location>
        <position position="197"/>
    </location>
    <ligand>
        <name>substrate</name>
    </ligand>
</feature>
<dbReference type="InterPro" id="IPR027266">
    <property type="entry name" value="TrmE/GcvT-like"/>
</dbReference>
<dbReference type="Proteomes" id="UP000266328">
    <property type="component" value="Unassembled WGS sequence"/>
</dbReference>
<dbReference type="SUPFAM" id="SSF103025">
    <property type="entry name" value="Folate-binding domain"/>
    <property type="match status" value="1"/>
</dbReference>
<dbReference type="AlphaFoldDB" id="A0A398D2A0"/>
<dbReference type="Gene3D" id="4.10.1250.10">
    <property type="entry name" value="Aminomethyltransferase fragment"/>
    <property type="match status" value="1"/>
</dbReference>
<dbReference type="PIRSF" id="PIRSF006487">
    <property type="entry name" value="GcvT"/>
    <property type="match status" value="1"/>
</dbReference>
<evidence type="ECO:0000256" key="8">
    <source>
        <dbReference type="PIRSR" id="PIRSR006487-1"/>
    </source>
</evidence>
<dbReference type="GO" id="GO:0008168">
    <property type="term" value="F:methyltransferase activity"/>
    <property type="evidence" value="ECO:0007669"/>
    <property type="project" value="UniProtKB-KW"/>
</dbReference>
<gene>
    <name evidence="7 11" type="primary">gcvT</name>
    <name evidence="11" type="ORF">SMC7_00060</name>
</gene>
<evidence type="ECO:0000313" key="11">
    <source>
        <dbReference type="EMBL" id="RIE06918.1"/>
    </source>
</evidence>
<feature type="domain" description="GCVT N-terminal" evidence="9">
    <location>
        <begin position="9"/>
        <end position="263"/>
    </location>
</feature>
<dbReference type="Pfam" id="PF08669">
    <property type="entry name" value="GCV_T_C"/>
    <property type="match status" value="1"/>
</dbReference>
<dbReference type="InterPro" id="IPR006223">
    <property type="entry name" value="GcvT"/>
</dbReference>
<evidence type="ECO:0000256" key="3">
    <source>
        <dbReference type="ARBA" id="ARBA00022576"/>
    </source>
</evidence>
<dbReference type="Pfam" id="PF01571">
    <property type="entry name" value="GCV_T"/>
    <property type="match status" value="1"/>
</dbReference>
<dbReference type="HAMAP" id="MF_00259">
    <property type="entry name" value="GcvT"/>
    <property type="match status" value="1"/>
</dbReference>
<comment type="subunit">
    <text evidence="7">The glycine cleavage system is composed of four proteins: P, T, L and H.</text>
</comment>
<evidence type="ECO:0000256" key="7">
    <source>
        <dbReference type="HAMAP-Rule" id="MF_00259"/>
    </source>
</evidence>
<dbReference type="RefSeq" id="WP_119088350.1">
    <property type="nucleotide sequence ID" value="NZ_QXIS01000001.1"/>
</dbReference>
<dbReference type="Gene3D" id="3.30.1360.120">
    <property type="entry name" value="Probable tRNA modification gtpase trme, domain 1"/>
    <property type="match status" value="1"/>
</dbReference>
<name>A0A398D2A0_9BACT</name>
<dbReference type="Gene3D" id="2.40.30.110">
    <property type="entry name" value="Aminomethyltransferase beta-barrel domains"/>
    <property type="match status" value="1"/>
</dbReference>
<dbReference type="InterPro" id="IPR028896">
    <property type="entry name" value="GcvT/YgfZ/DmdA"/>
</dbReference>
<evidence type="ECO:0000256" key="2">
    <source>
        <dbReference type="ARBA" id="ARBA00012616"/>
    </source>
</evidence>
<dbReference type="GO" id="GO:0004047">
    <property type="term" value="F:aminomethyltransferase activity"/>
    <property type="evidence" value="ECO:0007669"/>
    <property type="project" value="UniProtKB-UniRule"/>
</dbReference>
<protein>
    <recommendedName>
        <fullName evidence="2 7">Aminomethyltransferase</fullName>
        <ecNumber evidence="2 7">2.1.2.10</ecNumber>
    </recommendedName>
    <alternativeName>
        <fullName evidence="5 7">Glycine cleavage system T protein</fullName>
    </alternativeName>
</protein>
<keyword evidence="4 7" id="KW-0808">Transferase</keyword>
<comment type="catalytic activity">
    <reaction evidence="6 7">
        <text>N(6)-[(R)-S(8)-aminomethyldihydrolipoyl]-L-lysyl-[protein] + (6S)-5,6,7,8-tetrahydrofolate = N(6)-[(R)-dihydrolipoyl]-L-lysyl-[protein] + (6R)-5,10-methylene-5,6,7,8-tetrahydrofolate + NH4(+)</text>
        <dbReference type="Rhea" id="RHEA:16945"/>
        <dbReference type="Rhea" id="RHEA-COMP:10475"/>
        <dbReference type="Rhea" id="RHEA-COMP:10492"/>
        <dbReference type="ChEBI" id="CHEBI:15636"/>
        <dbReference type="ChEBI" id="CHEBI:28938"/>
        <dbReference type="ChEBI" id="CHEBI:57453"/>
        <dbReference type="ChEBI" id="CHEBI:83100"/>
        <dbReference type="ChEBI" id="CHEBI:83143"/>
        <dbReference type="EC" id="2.1.2.10"/>
    </reaction>
</comment>
<keyword evidence="3 7" id="KW-0032">Aminotransferase</keyword>
<proteinExistence type="inferred from homology"/>
<dbReference type="GO" id="GO:0005960">
    <property type="term" value="C:glycine cleavage complex"/>
    <property type="evidence" value="ECO:0007669"/>
    <property type="project" value="InterPro"/>
</dbReference>
<dbReference type="EMBL" id="QXIS01000001">
    <property type="protein sequence ID" value="RIE06918.1"/>
    <property type="molecule type" value="Genomic_DNA"/>
</dbReference>
<comment type="similarity">
    <text evidence="1 7">Belongs to the GcvT family.</text>
</comment>
<dbReference type="NCBIfam" id="TIGR00528">
    <property type="entry name" value="gcvT"/>
    <property type="match status" value="1"/>
</dbReference>
<accession>A0A398D2A0</accession>
<evidence type="ECO:0000256" key="4">
    <source>
        <dbReference type="ARBA" id="ARBA00022679"/>
    </source>
</evidence>
<dbReference type="InterPro" id="IPR022903">
    <property type="entry name" value="GcvT_bac"/>
</dbReference>
<organism evidence="11 12">
    <name type="scientific">Candidatus Cryosericum terrychapinii</name>
    <dbReference type="NCBI Taxonomy" id="2290919"/>
    <lineage>
        <taxon>Bacteria</taxon>
        <taxon>Pseudomonadati</taxon>
        <taxon>Caldisericota/Cryosericota group</taxon>
        <taxon>Candidatus Cryosericota</taxon>
        <taxon>Candidatus Cryosericia</taxon>
        <taxon>Candidatus Cryosericales</taxon>
        <taxon>Candidatus Cryosericaceae</taxon>
        <taxon>Candidatus Cryosericum</taxon>
    </lineage>
</organism>
<dbReference type="EC" id="2.1.2.10" evidence="2 7"/>
<dbReference type="InterPro" id="IPR006222">
    <property type="entry name" value="GCVT_N"/>
</dbReference>
<dbReference type="PANTHER" id="PTHR43757">
    <property type="entry name" value="AMINOMETHYLTRANSFERASE"/>
    <property type="match status" value="1"/>
</dbReference>
<dbReference type="OrthoDB" id="9774591at2"/>
<comment type="function">
    <text evidence="7">The glycine cleavage system catalyzes the degradation of glycine.</text>
</comment>
<dbReference type="PANTHER" id="PTHR43757:SF2">
    <property type="entry name" value="AMINOMETHYLTRANSFERASE, MITOCHONDRIAL"/>
    <property type="match status" value="1"/>
</dbReference>
<dbReference type="GO" id="GO:0019464">
    <property type="term" value="P:glycine decarboxylation via glycine cleavage system"/>
    <property type="evidence" value="ECO:0007669"/>
    <property type="project" value="UniProtKB-UniRule"/>
</dbReference>
<evidence type="ECO:0000256" key="5">
    <source>
        <dbReference type="ARBA" id="ARBA00031395"/>
    </source>
</evidence>
<sequence>MANVLRTPLYDEHVKLGATMVEFAGYEMPIQYTSIIEEHKACRTAAGLFDVSHMGEIEVEGPDAEQFVSYISTWNAALLEPYEIKYAEFLYPEGTVVDDFFIYKYSATKFLLVVNAGNYDKDLAWILDHKQGDITITGATATYAEIALQGPKAEDILKGMTPADIVNLKYFQFLETTVAGRKCIVSRTGYTGEDGYEIYFGPAEASYLWNTILEAGRPFGLVPNGLGARDTLRFEVCYWLYGHDLDNTIAPLESGQNFVISWDHDFVGKSALLAMKEKGVPRKWIGVKMNSRAIPRNGFDCLAGDAAAPVKIGYVTSGNYCPTLGGSYALCMVAKDAVKVGDTVYISIRGKAEAGIVVKRPFMQPNAGHKHDR</sequence>
<reference evidence="11 12" key="1">
    <citation type="submission" date="2018-09" db="EMBL/GenBank/DDBJ databases">
        <title>Discovery and Ecogenomic Context for Candidatus Cryosericales, a Global Caldiserica Order Active in Thawing Permafrost.</title>
        <authorList>
            <person name="Martinez M.A."/>
            <person name="Woodcroft B.J."/>
            <person name="Ignacio Espinoza J.C."/>
            <person name="Zayed A."/>
            <person name="Singleton C.M."/>
            <person name="Boyd J."/>
            <person name="Li Y.-F."/>
            <person name="Purvine S."/>
            <person name="Maughan H."/>
            <person name="Hodgkins S.B."/>
            <person name="Anderson D."/>
            <person name="Sederholm M."/>
            <person name="Temperton B."/>
            <person name="Saleska S.R."/>
            <person name="Tyson G.W."/>
            <person name="Rich V.I."/>
        </authorList>
    </citation>
    <scope>NUCLEOTIDE SEQUENCE [LARGE SCALE GENOMIC DNA]</scope>
    <source>
        <strain evidence="11 12">SMC7</strain>
    </source>
</reference>
<dbReference type="GO" id="GO:0008483">
    <property type="term" value="F:transaminase activity"/>
    <property type="evidence" value="ECO:0007669"/>
    <property type="project" value="UniProtKB-KW"/>
</dbReference>
<dbReference type="GO" id="GO:0005829">
    <property type="term" value="C:cytosol"/>
    <property type="evidence" value="ECO:0007669"/>
    <property type="project" value="TreeGrafter"/>
</dbReference>
<keyword evidence="12" id="KW-1185">Reference proteome</keyword>
<evidence type="ECO:0000313" key="12">
    <source>
        <dbReference type="Proteomes" id="UP000266328"/>
    </source>
</evidence>
<dbReference type="InterPro" id="IPR013977">
    <property type="entry name" value="GcvT_C"/>
</dbReference>
<dbReference type="NCBIfam" id="NF001567">
    <property type="entry name" value="PRK00389.1"/>
    <property type="match status" value="1"/>
</dbReference>
<evidence type="ECO:0000259" key="10">
    <source>
        <dbReference type="Pfam" id="PF08669"/>
    </source>
</evidence>
<dbReference type="Gene3D" id="3.30.70.1400">
    <property type="entry name" value="Aminomethyltransferase beta-barrel domains"/>
    <property type="match status" value="1"/>
</dbReference>
<comment type="caution">
    <text evidence="11">The sequence shown here is derived from an EMBL/GenBank/DDBJ whole genome shotgun (WGS) entry which is preliminary data.</text>
</comment>
<dbReference type="GO" id="GO:0032259">
    <property type="term" value="P:methylation"/>
    <property type="evidence" value="ECO:0007669"/>
    <property type="project" value="UniProtKB-KW"/>
</dbReference>
<evidence type="ECO:0000259" key="9">
    <source>
        <dbReference type="Pfam" id="PF01571"/>
    </source>
</evidence>
<dbReference type="SUPFAM" id="SSF101790">
    <property type="entry name" value="Aminomethyltransferase beta-barrel domain"/>
    <property type="match status" value="1"/>
</dbReference>
<dbReference type="InterPro" id="IPR029043">
    <property type="entry name" value="GcvT/YgfZ_C"/>
</dbReference>